<evidence type="ECO:0000256" key="4">
    <source>
        <dbReference type="ARBA" id="ARBA00022475"/>
    </source>
</evidence>
<evidence type="ECO:0000256" key="2">
    <source>
        <dbReference type="ARBA" id="ARBA00008685"/>
    </source>
</evidence>
<keyword evidence="12" id="KW-0407">Ion channel</keyword>
<dbReference type="PRINTS" id="PR00177">
    <property type="entry name" value="NMDARECEPTOR"/>
</dbReference>
<evidence type="ECO:0000313" key="19">
    <source>
        <dbReference type="EMBL" id="JAS09124.1"/>
    </source>
</evidence>
<evidence type="ECO:0000256" key="9">
    <source>
        <dbReference type="ARBA" id="ARBA00023170"/>
    </source>
</evidence>
<evidence type="ECO:0000256" key="1">
    <source>
        <dbReference type="ARBA" id="ARBA00004651"/>
    </source>
</evidence>
<keyword evidence="6 17" id="KW-1133">Transmembrane helix</keyword>
<feature type="binding site" evidence="13">
    <location>
        <position position="144"/>
    </location>
    <ligand>
        <name>L-glutamate</name>
        <dbReference type="ChEBI" id="CHEBI:29985"/>
    </ligand>
</feature>
<keyword evidence="9" id="KW-0675">Receptor</keyword>
<feature type="site" description="Interaction with the cone snail toxin Con-ikot-ikot" evidence="14">
    <location>
        <position position="102"/>
    </location>
</feature>
<name>A0A1B6DDF8_9HEMI</name>
<dbReference type="GO" id="GO:0015276">
    <property type="term" value="F:ligand-gated monoatomic ion channel activity"/>
    <property type="evidence" value="ECO:0007669"/>
    <property type="project" value="InterPro"/>
</dbReference>
<accession>A0A1B6DDF8</accession>
<feature type="transmembrane region" description="Helical" evidence="17">
    <location>
        <begin position="234"/>
        <end position="258"/>
    </location>
</feature>
<comment type="similarity">
    <text evidence="2">Belongs to the glutamate-gated ion channel (TC 1.A.10.1) family.</text>
</comment>
<feature type="region of interest" description="Disordered" evidence="16">
    <location>
        <begin position="297"/>
        <end position="320"/>
    </location>
</feature>
<evidence type="ECO:0000256" key="5">
    <source>
        <dbReference type="ARBA" id="ARBA00022692"/>
    </source>
</evidence>
<dbReference type="EMBL" id="GEDC01028174">
    <property type="protein sequence ID" value="JAS09124.1"/>
    <property type="molecule type" value="Transcribed_RNA"/>
</dbReference>
<sequence length="320" mass="36115">MMSVKNHQMPAAIRVDTAIGAISDPCCMMEIAPIAVSTRMAAGIWWFFTLIMVSSYTANLAAFLTVETPFQAFRHVEDLANQNPQTIKYGAKSGGSTAHFFRDSNHPTYRKIWQYMQDNPEVMTSSNEEGVARVLNDKYAFFMESASIEYEVERKCDLTQVGSLLDNKGYGIAMQKDSPYRHALITSLLTLQENGKLTQLKKKWWKEKRGGGACEDDNKEGAADELGMDNVGGVFVVLVTGSSLALLISFFEVLLEIWKKKDKVSFKQELMEEIKFILGCKGSLKPVRRCKSEARDNYENHSGSLRPFQEFNTERKDPLE</sequence>
<keyword evidence="11" id="KW-1071">Ligand-gated ion channel</keyword>
<dbReference type="SUPFAM" id="SSF53850">
    <property type="entry name" value="Periplasmic binding protein-like II"/>
    <property type="match status" value="1"/>
</dbReference>
<keyword evidence="15" id="KW-1015">Disulfide bond</keyword>
<proteinExistence type="inferred from homology"/>
<dbReference type="InterPro" id="IPR001320">
    <property type="entry name" value="Iontro_rcpt_C"/>
</dbReference>
<feature type="binding site" evidence="13">
    <location>
        <position position="96"/>
    </location>
    <ligand>
        <name>L-glutamate</name>
        <dbReference type="ChEBI" id="CHEBI:29985"/>
    </ligand>
</feature>
<dbReference type="AlphaFoldDB" id="A0A1B6DDF8"/>
<evidence type="ECO:0000256" key="8">
    <source>
        <dbReference type="ARBA" id="ARBA00023136"/>
    </source>
</evidence>
<evidence type="ECO:0000256" key="13">
    <source>
        <dbReference type="PIRSR" id="PIRSR601508-1"/>
    </source>
</evidence>
<evidence type="ECO:0000259" key="18">
    <source>
        <dbReference type="SMART" id="SM00079"/>
    </source>
</evidence>
<evidence type="ECO:0000313" key="20">
    <source>
        <dbReference type="EMBL" id="JAS23724.1"/>
    </source>
</evidence>
<dbReference type="SMART" id="SM00079">
    <property type="entry name" value="PBPe"/>
    <property type="match status" value="1"/>
</dbReference>
<protein>
    <recommendedName>
        <fullName evidence="18">Ionotropic glutamate receptor C-terminal domain-containing protein</fullName>
    </recommendedName>
</protein>
<keyword evidence="7" id="KW-0406">Ion transport</keyword>
<evidence type="ECO:0000256" key="10">
    <source>
        <dbReference type="ARBA" id="ARBA00023180"/>
    </source>
</evidence>
<keyword evidence="10" id="KW-0325">Glycoprotein</keyword>
<evidence type="ECO:0000256" key="14">
    <source>
        <dbReference type="PIRSR" id="PIRSR601508-2"/>
    </source>
</evidence>
<keyword evidence="3" id="KW-0813">Transport</keyword>
<dbReference type="Pfam" id="PF00060">
    <property type="entry name" value="Lig_chan"/>
    <property type="match status" value="1"/>
</dbReference>
<dbReference type="Gene3D" id="3.40.190.10">
    <property type="entry name" value="Periplasmic binding protein-like II"/>
    <property type="match status" value="2"/>
</dbReference>
<organism evidence="20">
    <name type="scientific">Clastoptera arizonana</name>
    <name type="common">Arizona spittle bug</name>
    <dbReference type="NCBI Taxonomy" id="38151"/>
    <lineage>
        <taxon>Eukaryota</taxon>
        <taxon>Metazoa</taxon>
        <taxon>Ecdysozoa</taxon>
        <taxon>Arthropoda</taxon>
        <taxon>Hexapoda</taxon>
        <taxon>Insecta</taxon>
        <taxon>Pterygota</taxon>
        <taxon>Neoptera</taxon>
        <taxon>Paraneoptera</taxon>
        <taxon>Hemiptera</taxon>
        <taxon>Auchenorrhyncha</taxon>
        <taxon>Cercopoidea</taxon>
        <taxon>Clastopteridae</taxon>
        <taxon>Clastoptera</taxon>
    </lineage>
</organism>
<keyword evidence="4" id="KW-1003">Cell membrane</keyword>
<evidence type="ECO:0000256" key="15">
    <source>
        <dbReference type="PIRSR" id="PIRSR601508-3"/>
    </source>
</evidence>
<feature type="binding site" evidence="13">
    <location>
        <position position="97"/>
    </location>
    <ligand>
        <name>L-glutamate</name>
        <dbReference type="ChEBI" id="CHEBI:29985"/>
    </ligand>
</feature>
<evidence type="ECO:0000256" key="6">
    <source>
        <dbReference type="ARBA" id="ARBA00022989"/>
    </source>
</evidence>
<evidence type="ECO:0000256" key="16">
    <source>
        <dbReference type="SAM" id="MobiDB-lite"/>
    </source>
</evidence>
<dbReference type="GO" id="GO:0005886">
    <property type="term" value="C:plasma membrane"/>
    <property type="evidence" value="ECO:0007669"/>
    <property type="project" value="UniProtKB-SubCell"/>
</dbReference>
<dbReference type="InterPro" id="IPR015683">
    <property type="entry name" value="Ionotropic_Glu_rcpt"/>
</dbReference>
<dbReference type="GO" id="GO:0038023">
    <property type="term" value="F:signaling receptor activity"/>
    <property type="evidence" value="ECO:0007669"/>
    <property type="project" value="InterPro"/>
</dbReference>
<feature type="domain" description="Ionotropic glutamate receptor C-terminal" evidence="18">
    <location>
        <begin position="14"/>
        <end position="207"/>
    </location>
</feature>
<evidence type="ECO:0000256" key="12">
    <source>
        <dbReference type="ARBA" id="ARBA00023303"/>
    </source>
</evidence>
<comment type="subcellular location">
    <subcellularLocation>
        <location evidence="1">Cell membrane</location>
        <topology evidence="1">Multi-pass membrane protein</topology>
    </subcellularLocation>
</comment>
<evidence type="ECO:0000256" key="3">
    <source>
        <dbReference type="ARBA" id="ARBA00022448"/>
    </source>
</evidence>
<dbReference type="EMBL" id="GEDC01013574">
    <property type="protein sequence ID" value="JAS23724.1"/>
    <property type="molecule type" value="Transcribed_RNA"/>
</dbReference>
<feature type="disulfide bond" evidence="15">
    <location>
        <begin position="156"/>
        <end position="214"/>
    </location>
</feature>
<evidence type="ECO:0000256" key="17">
    <source>
        <dbReference type="SAM" id="Phobius"/>
    </source>
</evidence>
<dbReference type="FunFam" id="3.40.190.10:FF:000061">
    <property type="entry name" value="Glutamate receptor, ionotropic kainate"/>
    <property type="match status" value="1"/>
</dbReference>
<keyword evidence="8 17" id="KW-0472">Membrane</keyword>
<gene>
    <name evidence="19" type="ORF">g.23109</name>
    <name evidence="20" type="ORF">g.23115</name>
</gene>
<dbReference type="PANTHER" id="PTHR18966">
    <property type="entry name" value="IONOTROPIC GLUTAMATE RECEPTOR"/>
    <property type="match status" value="1"/>
</dbReference>
<evidence type="ECO:0000256" key="7">
    <source>
        <dbReference type="ARBA" id="ARBA00023065"/>
    </source>
</evidence>
<evidence type="ECO:0000256" key="11">
    <source>
        <dbReference type="ARBA" id="ARBA00023286"/>
    </source>
</evidence>
<feature type="transmembrane region" description="Helical" evidence="17">
    <location>
        <begin position="44"/>
        <end position="66"/>
    </location>
</feature>
<reference evidence="20" key="1">
    <citation type="submission" date="2015-12" db="EMBL/GenBank/DDBJ databases">
        <title>De novo transcriptome assembly of four potential Pierce s Disease insect vectors from Arizona vineyards.</title>
        <authorList>
            <person name="Tassone E.E."/>
        </authorList>
    </citation>
    <scope>NUCLEOTIDE SEQUENCE</scope>
</reference>
<keyword evidence="5 17" id="KW-0812">Transmembrane</keyword>
<dbReference type="InterPro" id="IPR001508">
    <property type="entry name" value="Iono_Glu_rcpt_met"/>
</dbReference>